<keyword evidence="14 18" id="KW-0472">Membrane</keyword>
<evidence type="ECO:0000259" key="19">
    <source>
        <dbReference type="PROSITE" id="PS50089"/>
    </source>
</evidence>
<dbReference type="InterPro" id="IPR001841">
    <property type="entry name" value="Znf_RING"/>
</dbReference>
<evidence type="ECO:0000256" key="9">
    <source>
        <dbReference type="ARBA" id="ARBA00022771"/>
    </source>
</evidence>
<reference evidence="20 21" key="1">
    <citation type="journal article" date="2016" name="Proc. Natl. Acad. Sci. U.S.A.">
        <title>Comparative genomics of biotechnologically important yeasts.</title>
        <authorList>
            <person name="Riley R."/>
            <person name="Haridas S."/>
            <person name="Wolfe K.H."/>
            <person name="Lopes M.R."/>
            <person name="Hittinger C.T."/>
            <person name="Goeker M."/>
            <person name="Salamov A.A."/>
            <person name="Wisecaver J.H."/>
            <person name="Long T.M."/>
            <person name="Calvey C.H."/>
            <person name="Aerts A.L."/>
            <person name="Barry K.W."/>
            <person name="Choi C."/>
            <person name="Clum A."/>
            <person name="Coughlan A.Y."/>
            <person name="Deshpande S."/>
            <person name="Douglass A.P."/>
            <person name="Hanson S.J."/>
            <person name="Klenk H.-P."/>
            <person name="LaButti K.M."/>
            <person name="Lapidus A."/>
            <person name="Lindquist E.A."/>
            <person name="Lipzen A.M."/>
            <person name="Meier-Kolthoff J.P."/>
            <person name="Ohm R.A."/>
            <person name="Otillar R.P."/>
            <person name="Pangilinan J.L."/>
            <person name="Peng Y."/>
            <person name="Rokas A."/>
            <person name="Rosa C.A."/>
            <person name="Scheuner C."/>
            <person name="Sibirny A.A."/>
            <person name="Slot J.C."/>
            <person name="Stielow J.B."/>
            <person name="Sun H."/>
            <person name="Kurtzman C.P."/>
            <person name="Blackwell M."/>
            <person name="Grigoriev I.V."/>
            <person name="Jeffries T.W."/>
        </authorList>
    </citation>
    <scope>NUCLEOTIDE SEQUENCE [LARGE SCALE GENOMIC DNA]</scope>
    <source>
        <strain evidence="20 21">DSM 6958</strain>
    </source>
</reference>
<keyword evidence="10" id="KW-0833">Ubl conjugation pathway</keyword>
<keyword evidence="9 15" id="KW-0863">Zinc-finger</keyword>
<dbReference type="Pfam" id="PF25563">
    <property type="entry name" value="TPR_SYVN1_N"/>
    <property type="match status" value="1"/>
</dbReference>
<evidence type="ECO:0000256" key="12">
    <source>
        <dbReference type="ARBA" id="ARBA00022833"/>
    </source>
</evidence>
<dbReference type="OrthoDB" id="7759664at2759"/>
<evidence type="ECO:0000256" key="6">
    <source>
        <dbReference type="ARBA" id="ARBA00022679"/>
    </source>
</evidence>
<dbReference type="GO" id="GO:0043161">
    <property type="term" value="P:proteasome-mediated ubiquitin-dependent protein catabolic process"/>
    <property type="evidence" value="ECO:0007669"/>
    <property type="project" value="TreeGrafter"/>
</dbReference>
<keyword evidence="7 18" id="KW-0812">Transmembrane</keyword>
<keyword evidence="16" id="KW-0175">Coiled coil</keyword>
<dbReference type="SMART" id="SM00184">
    <property type="entry name" value="RING"/>
    <property type="match status" value="1"/>
</dbReference>
<evidence type="ECO:0000313" key="21">
    <source>
        <dbReference type="Proteomes" id="UP000095009"/>
    </source>
</evidence>
<gene>
    <name evidence="20" type="ORF">NADFUDRAFT_84469</name>
</gene>
<dbReference type="PROSITE" id="PS50089">
    <property type="entry name" value="ZF_RING_2"/>
    <property type="match status" value="1"/>
</dbReference>
<dbReference type="InterPro" id="IPR058051">
    <property type="entry name" value="Znf_RING_synoviolin"/>
</dbReference>
<feature type="domain" description="RING-type" evidence="19">
    <location>
        <begin position="296"/>
        <end position="343"/>
    </location>
</feature>
<dbReference type="AlphaFoldDB" id="A0A1E3PD02"/>
<dbReference type="InterPro" id="IPR057992">
    <property type="entry name" value="TPR_SYVN1_N"/>
</dbReference>
<dbReference type="GO" id="GO:0061630">
    <property type="term" value="F:ubiquitin protein ligase activity"/>
    <property type="evidence" value="ECO:0007669"/>
    <property type="project" value="UniProtKB-EC"/>
</dbReference>
<evidence type="ECO:0000256" key="2">
    <source>
        <dbReference type="ARBA" id="ARBA00004477"/>
    </source>
</evidence>
<dbReference type="GO" id="GO:0036503">
    <property type="term" value="P:ERAD pathway"/>
    <property type="evidence" value="ECO:0007669"/>
    <property type="project" value="TreeGrafter"/>
</dbReference>
<feature type="region of interest" description="Disordered" evidence="17">
    <location>
        <begin position="446"/>
        <end position="466"/>
    </location>
</feature>
<proteinExistence type="inferred from homology"/>
<evidence type="ECO:0000256" key="3">
    <source>
        <dbReference type="ARBA" id="ARBA00004906"/>
    </source>
</evidence>
<keyword evidence="8" id="KW-0479">Metal-binding</keyword>
<feature type="region of interest" description="Disordered" evidence="17">
    <location>
        <begin position="648"/>
        <end position="669"/>
    </location>
</feature>
<keyword evidence="11" id="KW-0256">Endoplasmic reticulum</keyword>
<name>A0A1E3PD02_9ASCO</name>
<dbReference type="STRING" id="857566.A0A1E3PD02"/>
<evidence type="ECO:0000256" key="18">
    <source>
        <dbReference type="SAM" id="Phobius"/>
    </source>
</evidence>
<evidence type="ECO:0000256" key="17">
    <source>
        <dbReference type="SAM" id="MobiDB-lite"/>
    </source>
</evidence>
<evidence type="ECO:0000256" key="13">
    <source>
        <dbReference type="ARBA" id="ARBA00022989"/>
    </source>
</evidence>
<evidence type="ECO:0000256" key="15">
    <source>
        <dbReference type="PROSITE-ProRule" id="PRU00175"/>
    </source>
</evidence>
<dbReference type="EC" id="2.3.2.27" evidence="5"/>
<evidence type="ECO:0000256" key="7">
    <source>
        <dbReference type="ARBA" id="ARBA00022692"/>
    </source>
</evidence>
<comment type="pathway">
    <text evidence="3">Protein modification; protein ubiquitination.</text>
</comment>
<evidence type="ECO:0000256" key="10">
    <source>
        <dbReference type="ARBA" id="ARBA00022786"/>
    </source>
</evidence>
<keyword evidence="21" id="KW-1185">Reference proteome</keyword>
<dbReference type="PANTHER" id="PTHR22763">
    <property type="entry name" value="RING ZINC FINGER PROTEIN"/>
    <property type="match status" value="1"/>
</dbReference>
<keyword evidence="6" id="KW-0808">Transferase</keyword>
<feature type="transmembrane region" description="Helical" evidence="18">
    <location>
        <begin position="39"/>
        <end position="64"/>
    </location>
</feature>
<feature type="transmembrane region" description="Helical" evidence="18">
    <location>
        <begin position="171"/>
        <end position="193"/>
    </location>
</feature>
<evidence type="ECO:0000256" key="11">
    <source>
        <dbReference type="ARBA" id="ARBA00022824"/>
    </source>
</evidence>
<dbReference type="Pfam" id="PF13639">
    <property type="entry name" value="zf-RING_2"/>
    <property type="match status" value="1"/>
</dbReference>
<dbReference type="GO" id="GO:0005789">
    <property type="term" value="C:endoplasmic reticulum membrane"/>
    <property type="evidence" value="ECO:0007669"/>
    <property type="project" value="UniProtKB-SubCell"/>
</dbReference>
<keyword evidence="13 18" id="KW-1133">Transmembrane helix</keyword>
<dbReference type="SUPFAM" id="SSF57850">
    <property type="entry name" value="RING/U-box"/>
    <property type="match status" value="1"/>
</dbReference>
<sequence>MRFALYCGASILCAAGLLINASQRPNIYAASVVLSQSTSTLLALGNFAIMCLIIIARLLVWLFFGELRVIEINNLHERGWYTLTENVISLAMLDHEIDQQFAFCIIALMFSRVFHWICRDRSELIFQTANGGSRFNHARLVAVFLIIHFCDITIIRWCFIRLAEEGPRSIFLLVVFEFILSLQSLHTALWKYLINVIERWYLIQNPEEDIWEKKTDLLFIVDNISNITRLVLFLLEFWIMLKPYGVPVHVLRDLYITIKDLFTRISDRIKFKRATRELDLIIVEATIADIEHDSVCIICREDMQIILDQPHRLVPKKLMCGHVLHHGCLKDWLERSQRCPTCRAEVKIPSPQAQSTAIDTSQLLIPPVPAPQPGAIPQPTIGPQPTAVLQPTTGFLPEQRLHIEEAELPGGQAGVSTYHMSQVLQPPASLTPLAHPAPAVIAPKTSVFPSASNDTANSRNTEEESETMLSWSEYPLNLDLNGAVTTVLPSGLKAVILNPLNDQQREESHLRLLEDTVDHSFASATANNMTQLYNFDPSTSNFVRAGCVGKPRVTPEQEAIMSWRKSQIGSSQKQEPRAEIPSVSFSEETKSVTSQLKALEARLGNFEQKQETIQKDIQTLISMQQENSTMMYEVLKLFRSKSDEEFDSEYNEDLGSNDSINLLQLEPPE</sequence>
<dbReference type="CDD" id="cd16479">
    <property type="entry name" value="RING-H2_synoviolin"/>
    <property type="match status" value="1"/>
</dbReference>
<organism evidence="20 21">
    <name type="scientific">Nadsonia fulvescens var. elongata DSM 6958</name>
    <dbReference type="NCBI Taxonomy" id="857566"/>
    <lineage>
        <taxon>Eukaryota</taxon>
        <taxon>Fungi</taxon>
        <taxon>Dikarya</taxon>
        <taxon>Ascomycota</taxon>
        <taxon>Saccharomycotina</taxon>
        <taxon>Dipodascomycetes</taxon>
        <taxon>Dipodascales</taxon>
        <taxon>Dipodascales incertae sedis</taxon>
        <taxon>Nadsonia</taxon>
    </lineage>
</organism>
<comment type="similarity">
    <text evidence="4">Belongs to the HRD1 family.</text>
</comment>
<evidence type="ECO:0000313" key="20">
    <source>
        <dbReference type="EMBL" id="ODQ63319.1"/>
    </source>
</evidence>
<dbReference type="InterPro" id="IPR013083">
    <property type="entry name" value="Znf_RING/FYVE/PHD"/>
</dbReference>
<feature type="transmembrane region" description="Helical" evidence="18">
    <location>
        <begin position="101"/>
        <end position="117"/>
    </location>
</feature>
<evidence type="ECO:0000256" key="14">
    <source>
        <dbReference type="ARBA" id="ARBA00023136"/>
    </source>
</evidence>
<dbReference type="EMBL" id="KV454415">
    <property type="protein sequence ID" value="ODQ63319.1"/>
    <property type="molecule type" value="Genomic_DNA"/>
</dbReference>
<dbReference type="InterPro" id="IPR050731">
    <property type="entry name" value="HRD1_E3_ubiq-ligases"/>
</dbReference>
<feature type="compositionally biased region" description="Polar residues" evidence="17">
    <location>
        <begin position="447"/>
        <end position="459"/>
    </location>
</feature>
<evidence type="ECO:0000256" key="5">
    <source>
        <dbReference type="ARBA" id="ARBA00012483"/>
    </source>
</evidence>
<feature type="coiled-coil region" evidence="16">
    <location>
        <begin position="589"/>
        <end position="616"/>
    </location>
</feature>
<dbReference type="GO" id="GO:0008270">
    <property type="term" value="F:zinc ion binding"/>
    <property type="evidence" value="ECO:0007669"/>
    <property type="project" value="UniProtKB-KW"/>
</dbReference>
<feature type="transmembrane region" description="Helical" evidence="18">
    <location>
        <begin position="137"/>
        <end position="159"/>
    </location>
</feature>
<dbReference type="Proteomes" id="UP000095009">
    <property type="component" value="Unassembled WGS sequence"/>
</dbReference>
<evidence type="ECO:0000256" key="4">
    <source>
        <dbReference type="ARBA" id="ARBA00010089"/>
    </source>
</evidence>
<dbReference type="Gene3D" id="3.30.40.10">
    <property type="entry name" value="Zinc/RING finger domain, C3HC4 (zinc finger)"/>
    <property type="match status" value="1"/>
</dbReference>
<feature type="region of interest" description="Disordered" evidence="17">
    <location>
        <begin position="565"/>
        <end position="586"/>
    </location>
</feature>
<evidence type="ECO:0000256" key="1">
    <source>
        <dbReference type="ARBA" id="ARBA00000900"/>
    </source>
</evidence>
<dbReference type="PANTHER" id="PTHR22763:SF184">
    <property type="entry name" value="E3 UBIQUITIN-PROTEIN LIGASE SYNOVIOLIN"/>
    <property type="match status" value="1"/>
</dbReference>
<accession>A0A1E3PD02</accession>
<protein>
    <recommendedName>
        <fullName evidence="5">RING-type E3 ubiquitin transferase</fullName>
        <ecNumber evidence="5">2.3.2.27</ecNumber>
    </recommendedName>
</protein>
<comment type="catalytic activity">
    <reaction evidence="1">
        <text>S-ubiquitinyl-[E2 ubiquitin-conjugating enzyme]-L-cysteine + [acceptor protein]-L-lysine = [E2 ubiquitin-conjugating enzyme]-L-cysteine + N(6)-ubiquitinyl-[acceptor protein]-L-lysine.</text>
        <dbReference type="EC" id="2.3.2.27"/>
    </reaction>
</comment>
<keyword evidence="12" id="KW-0862">Zinc</keyword>
<evidence type="ECO:0000256" key="8">
    <source>
        <dbReference type="ARBA" id="ARBA00022723"/>
    </source>
</evidence>
<comment type="subcellular location">
    <subcellularLocation>
        <location evidence="2">Endoplasmic reticulum membrane</location>
        <topology evidence="2">Multi-pass membrane protein</topology>
    </subcellularLocation>
</comment>
<evidence type="ECO:0000256" key="16">
    <source>
        <dbReference type="SAM" id="Coils"/>
    </source>
</evidence>